<proteinExistence type="predicted"/>
<dbReference type="RefSeq" id="WP_119852191.1">
    <property type="nucleotide sequence ID" value="NZ_QYSE01000001.1"/>
</dbReference>
<comment type="caution">
    <text evidence="1">The sequence shown here is derived from an EMBL/GenBank/DDBJ whole genome shotgun (WGS) entry which is preliminary data.</text>
</comment>
<dbReference type="Proteomes" id="UP000265938">
    <property type="component" value="Unassembled WGS sequence"/>
</dbReference>
<gene>
    <name evidence="1" type="ORF">D4741_04975</name>
</gene>
<dbReference type="InterPro" id="IPR015078">
    <property type="entry name" value="DP-EP"/>
</dbReference>
<organism evidence="1 2">
    <name type="scientific">Pseudoalteromonas gelatinilytica</name>
    <dbReference type="NCBI Taxonomy" id="1703256"/>
    <lineage>
        <taxon>Bacteria</taxon>
        <taxon>Pseudomonadati</taxon>
        <taxon>Pseudomonadota</taxon>
        <taxon>Gammaproteobacteria</taxon>
        <taxon>Alteromonadales</taxon>
        <taxon>Pseudoalteromonadaceae</taxon>
        <taxon>Pseudoalteromonas</taxon>
    </lineage>
</organism>
<dbReference type="Gene3D" id="2.60.40.420">
    <property type="entry name" value="Cupredoxins - blue copper proteins"/>
    <property type="match status" value="1"/>
</dbReference>
<reference evidence="1 2" key="1">
    <citation type="submission" date="2018-09" db="EMBL/GenBank/DDBJ databases">
        <title>Identification of marine bacteria producing industrial enzymes.</title>
        <authorList>
            <person name="Cheng T.H."/>
            <person name="Saidin J."/>
            <person name="Muhd D.D."/>
            <person name="Isa M.N.M."/>
            <person name="Bakar M.F.A."/>
            <person name="Ismail N."/>
        </authorList>
    </citation>
    <scope>NUCLEOTIDE SEQUENCE [LARGE SCALE GENOMIC DNA]</scope>
    <source>
        <strain evidence="1 2">MNAD 1.6</strain>
    </source>
</reference>
<protein>
    <submittedName>
        <fullName evidence="1">DP-EP family protein</fullName>
    </submittedName>
</protein>
<evidence type="ECO:0000313" key="1">
    <source>
        <dbReference type="EMBL" id="RJF37428.1"/>
    </source>
</evidence>
<accession>A0A3A3F5F0</accession>
<evidence type="ECO:0000313" key="2">
    <source>
        <dbReference type="Proteomes" id="UP000265938"/>
    </source>
</evidence>
<dbReference type="Pfam" id="PF08985">
    <property type="entry name" value="DP-EP"/>
    <property type="match status" value="1"/>
</dbReference>
<dbReference type="InterPro" id="IPR008972">
    <property type="entry name" value="Cupredoxin"/>
</dbReference>
<dbReference type="AlphaFoldDB" id="A0A3A3F5F0"/>
<sequence length="125" mass="13674">MSESQTFNFTVNVKLNTENEALFTYYQDGQQVSGGGTVNERNSLGIYTLDDATVEAGFQFTGAKFANLEGDCEQDFSFKVTNDGQTIEIADTDDNSGTACMIFIVECNGTSYESADPQVKNDKEN</sequence>
<name>A0A3A3F5F0_9GAMM</name>
<dbReference type="SUPFAM" id="SSF49503">
    <property type="entry name" value="Cupredoxins"/>
    <property type="match status" value="1"/>
</dbReference>
<dbReference type="EMBL" id="QYSE01000001">
    <property type="protein sequence ID" value="RJF37428.1"/>
    <property type="molecule type" value="Genomic_DNA"/>
</dbReference>